<evidence type="ECO:0000259" key="5">
    <source>
        <dbReference type="Pfam" id="PF20582"/>
    </source>
</evidence>
<dbReference type="EMBL" id="JF837331">
    <property type="protein sequence ID" value="AEM62952.1"/>
    <property type="molecule type" value="Genomic_DNA"/>
</dbReference>
<accession>G3GCA2</accession>
<evidence type="ECO:0000313" key="6">
    <source>
        <dbReference type="EMBL" id="AEM62947.1"/>
    </source>
</evidence>
<keyword evidence="2" id="KW-0378">Hydrolase</keyword>
<dbReference type="GO" id="GO:0008237">
    <property type="term" value="F:metallopeptidase activity"/>
    <property type="evidence" value="ECO:0007669"/>
    <property type="project" value="UniProtKB-KW"/>
</dbReference>
<dbReference type="AlphaFoldDB" id="G3GCA2"/>
<dbReference type="NCBIfam" id="TIGR00608">
    <property type="entry name" value="radc"/>
    <property type="match status" value="1"/>
</dbReference>
<reference evidence="7" key="2">
    <citation type="journal article" date="2013" name="J. Antimicrob. Chemother.">
        <title>Identification of Tet45, a tetracycline efflux pump, from a poultry-litter-exposed soil isolate and persistence of tet(45) in the soil.</title>
        <authorList>
            <person name="You Y."/>
            <person name="Hilpert M."/>
            <person name="Ward M.J."/>
        </authorList>
    </citation>
    <scope>NUCLEOTIDE SEQUENCE</scope>
    <source>
        <strain evidence="7">DMV42A</strain>
    </source>
</reference>
<dbReference type="Gene3D" id="3.40.140.10">
    <property type="entry name" value="Cytidine Deaminase, domain 2"/>
    <property type="match status" value="1"/>
</dbReference>
<sequence length="235" mass="26546">MTFDLYVPKISELHVADRPRERLIRQGAESLSNQELIAILLRTGTRQESVLQLANRVLAFFDKIQDLQHATLEEITSVKGIGEAKAVQLLAAVELGRRLSRKQSTERYVIRSPEDAAAYLMPDMASLQQENFVVLFLNVKNEVLHSSTIFIGSLNSSIVHPREVFREAVKRSAAAIIFGHIGMKNQWRNYNLLYPQCYINFAFFLMAKLSLKVVMSLLVLSTAGSHLVFTNNKVV</sequence>
<proteinExistence type="inferred from homology"/>
<dbReference type="PANTHER" id="PTHR30471">
    <property type="entry name" value="DNA REPAIR PROTEIN RADC"/>
    <property type="match status" value="1"/>
</dbReference>
<evidence type="ECO:0000256" key="2">
    <source>
        <dbReference type="ARBA" id="ARBA00023049"/>
    </source>
</evidence>
<evidence type="ECO:0000256" key="3">
    <source>
        <dbReference type="RuleBase" id="RU003797"/>
    </source>
</evidence>
<dbReference type="InterPro" id="IPR025657">
    <property type="entry name" value="RadC_JAB"/>
</dbReference>
<keyword evidence="2" id="KW-0482">Metalloprotease</keyword>
<keyword evidence="2" id="KW-0645">Protease</keyword>
<name>G3GCA2_9BACL</name>
<dbReference type="SUPFAM" id="SSF47781">
    <property type="entry name" value="RuvA domain 2-like"/>
    <property type="match status" value="1"/>
</dbReference>
<dbReference type="InterPro" id="IPR001405">
    <property type="entry name" value="UPF0758"/>
</dbReference>
<evidence type="ECO:0000256" key="1">
    <source>
        <dbReference type="ARBA" id="ARBA00010243"/>
    </source>
</evidence>
<dbReference type="Pfam" id="PF04002">
    <property type="entry name" value="RadC"/>
    <property type="match status" value="1"/>
</dbReference>
<evidence type="ECO:0000259" key="4">
    <source>
        <dbReference type="Pfam" id="PF04002"/>
    </source>
</evidence>
<comment type="similarity">
    <text evidence="1 3">Belongs to the UPF0758 family.</text>
</comment>
<dbReference type="Gene3D" id="1.10.150.20">
    <property type="entry name" value="5' to 3' exonuclease, C-terminal subdomain"/>
    <property type="match status" value="1"/>
</dbReference>
<protein>
    <submittedName>
        <fullName evidence="6">RadC</fullName>
    </submittedName>
</protein>
<dbReference type="InterPro" id="IPR046778">
    <property type="entry name" value="UPF0758_N"/>
</dbReference>
<gene>
    <name evidence="6" type="primary">radC</name>
</gene>
<organism evidence="6">
    <name type="scientific">Bhargavaea cecembensis</name>
    <dbReference type="NCBI Taxonomy" id="394098"/>
    <lineage>
        <taxon>Bacteria</taxon>
        <taxon>Bacillati</taxon>
        <taxon>Bacillota</taxon>
        <taxon>Bacilli</taxon>
        <taxon>Bacillales</taxon>
        <taxon>Caryophanaceae</taxon>
        <taxon>Bhargavaea</taxon>
    </lineage>
</organism>
<feature type="domain" description="UPF0758" evidence="5">
    <location>
        <begin position="10"/>
        <end position="87"/>
    </location>
</feature>
<dbReference type="InterPro" id="IPR010994">
    <property type="entry name" value="RuvA_2-like"/>
</dbReference>
<dbReference type="Pfam" id="PF20582">
    <property type="entry name" value="UPF0758_N"/>
    <property type="match status" value="1"/>
</dbReference>
<reference evidence="6" key="1">
    <citation type="submission" date="2011-04" db="EMBL/GenBank/DDBJ databases">
        <title>Characterization of Two Transferrable Tetracycline Resistance Genes Identified in Chicken-Waste-Impacted Soil.</title>
        <authorList>
            <person name="You Y."/>
            <person name="Hilpert M."/>
            <person name="Ward M.J."/>
        </authorList>
    </citation>
    <scope>NUCLEOTIDE SEQUENCE</scope>
    <source>
        <strain evidence="6">DMV42A</strain>
    </source>
</reference>
<dbReference type="PANTHER" id="PTHR30471:SF3">
    <property type="entry name" value="UPF0758 PROTEIN YEES-RELATED"/>
    <property type="match status" value="1"/>
</dbReference>
<dbReference type="EMBL" id="JF837330">
    <property type="protein sequence ID" value="AEM62947.1"/>
    <property type="molecule type" value="Genomic_DNA"/>
</dbReference>
<dbReference type="NCBIfam" id="NF000642">
    <property type="entry name" value="PRK00024.1"/>
    <property type="match status" value="1"/>
</dbReference>
<feature type="domain" description="RadC-like JAB" evidence="4">
    <location>
        <begin position="110"/>
        <end position="181"/>
    </location>
</feature>
<evidence type="ECO:0000313" key="7">
    <source>
        <dbReference type="EMBL" id="AEM62952.1"/>
    </source>
</evidence>